<name>A0AAW0FAU6_9APHY</name>
<sequence length="116" mass="13473">MFVLRNPGKIHLMLLVDSWHEDLLKHNPFGGSNRKNENKRTFKNVLEFLDTKTGIALWFKGSKYLRARLQEQVTASILSYNEIIGSDIHNIPVSVISSDFMIKNSLNWGKWQRDLT</sequence>
<dbReference type="Proteomes" id="UP001385951">
    <property type="component" value="Unassembled WGS sequence"/>
</dbReference>
<keyword evidence="2" id="KW-1185">Reference proteome</keyword>
<reference evidence="1 2" key="1">
    <citation type="submission" date="2022-09" db="EMBL/GenBank/DDBJ databases">
        <authorList>
            <person name="Palmer J.M."/>
        </authorList>
    </citation>
    <scope>NUCLEOTIDE SEQUENCE [LARGE SCALE GENOMIC DNA]</scope>
    <source>
        <strain evidence="1 2">DSM 7382</strain>
    </source>
</reference>
<dbReference type="AlphaFoldDB" id="A0AAW0FAU6"/>
<comment type="caution">
    <text evidence="1">The sequence shown here is derived from an EMBL/GenBank/DDBJ whole genome shotgun (WGS) entry which is preliminary data.</text>
</comment>
<organism evidence="1 2">
    <name type="scientific">Cerrena zonata</name>
    <dbReference type="NCBI Taxonomy" id="2478898"/>
    <lineage>
        <taxon>Eukaryota</taxon>
        <taxon>Fungi</taxon>
        <taxon>Dikarya</taxon>
        <taxon>Basidiomycota</taxon>
        <taxon>Agaricomycotina</taxon>
        <taxon>Agaricomycetes</taxon>
        <taxon>Polyporales</taxon>
        <taxon>Cerrenaceae</taxon>
        <taxon>Cerrena</taxon>
    </lineage>
</organism>
<evidence type="ECO:0000313" key="2">
    <source>
        <dbReference type="Proteomes" id="UP001385951"/>
    </source>
</evidence>
<evidence type="ECO:0000313" key="1">
    <source>
        <dbReference type="EMBL" id="KAK7676184.1"/>
    </source>
</evidence>
<dbReference type="EMBL" id="JASBNA010000130">
    <property type="protein sequence ID" value="KAK7676184.1"/>
    <property type="molecule type" value="Genomic_DNA"/>
</dbReference>
<proteinExistence type="predicted"/>
<gene>
    <name evidence="1" type="ORF">QCA50_020858</name>
</gene>
<protein>
    <submittedName>
        <fullName evidence="1">Uncharacterized protein</fullName>
    </submittedName>
</protein>
<accession>A0AAW0FAU6</accession>